<keyword evidence="1" id="KW-0812">Transmembrane</keyword>
<feature type="transmembrane region" description="Helical" evidence="1">
    <location>
        <begin position="181"/>
        <end position="201"/>
    </location>
</feature>
<dbReference type="Pfam" id="PF10277">
    <property type="entry name" value="Frag1"/>
    <property type="match status" value="1"/>
</dbReference>
<reference evidence="4" key="1">
    <citation type="submission" date="2021-01" db="EMBL/GenBank/DDBJ databases">
        <authorList>
            <person name="Corre E."/>
            <person name="Pelletier E."/>
            <person name="Niang G."/>
            <person name="Scheremetjew M."/>
            <person name="Finn R."/>
            <person name="Kale V."/>
            <person name="Holt S."/>
            <person name="Cochrane G."/>
            <person name="Meng A."/>
            <person name="Brown T."/>
            <person name="Cohen L."/>
        </authorList>
    </citation>
    <scope>NUCLEOTIDE SEQUENCE</scope>
    <source>
        <strain evidence="4">CCMP645</strain>
    </source>
</reference>
<sequence length="298" mass="32407">MRCLRWLPLFGVGLWAVVLLTVEIIAQTDDRYKGGIALPYISDTGAIPPGYYVFSIGGSSATALLFAQQLFLSPRYISAISSTNSLAASSRCLKGWWYTACALACIACVALVLLTCLSTYDHEDAHAYSAYAFFILMAVALTIFSATSTAIHHAETNTLPPNTAPLNSALPSMAPLWRLKLAITAIFWVSFLIYLPVGLAINCAWVRLPIDSDYCARHEDFCEDMALPEGDDAGGSCEEPPCTKLWDYSDCAGTNLMRSISQLFCVVLLIGFQATFVSENTVLFSQKQAMGIWDGSSV</sequence>
<feature type="transmembrane region" description="Helical" evidence="1">
    <location>
        <begin position="95"/>
        <end position="120"/>
    </location>
</feature>
<feature type="signal peptide" evidence="2">
    <location>
        <begin position="1"/>
        <end position="26"/>
    </location>
</feature>
<evidence type="ECO:0000313" key="4">
    <source>
        <dbReference type="EMBL" id="CAE0774956.1"/>
    </source>
</evidence>
<feature type="domain" description="CWH43-like N-terminal" evidence="3">
    <location>
        <begin position="5"/>
        <end position="195"/>
    </location>
</feature>
<evidence type="ECO:0000256" key="2">
    <source>
        <dbReference type="SAM" id="SignalP"/>
    </source>
</evidence>
<dbReference type="InterPro" id="IPR019402">
    <property type="entry name" value="CWH43_N"/>
</dbReference>
<dbReference type="EMBL" id="HBIZ01043164">
    <property type="protein sequence ID" value="CAE0774956.1"/>
    <property type="molecule type" value="Transcribed_RNA"/>
</dbReference>
<keyword evidence="1" id="KW-1133">Transmembrane helix</keyword>
<keyword evidence="2" id="KW-0732">Signal</keyword>
<keyword evidence="1" id="KW-0472">Membrane</keyword>
<organism evidence="4">
    <name type="scientific">Chrysotila carterae</name>
    <name type="common">Marine alga</name>
    <name type="synonym">Syracosphaera carterae</name>
    <dbReference type="NCBI Taxonomy" id="13221"/>
    <lineage>
        <taxon>Eukaryota</taxon>
        <taxon>Haptista</taxon>
        <taxon>Haptophyta</taxon>
        <taxon>Prymnesiophyceae</taxon>
        <taxon>Isochrysidales</taxon>
        <taxon>Isochrysidaceae</taxon>
        <taxon>Chrysotila</taxon>
    </lineage>
</organism>
<feature type="chain" id="PRO_5030878711" description="CWH43-like N-terminal domain-containing protein" evidence="2">
    <location>
        <begin position="27"/>
        <end position="298"/>
    </location>
</feature>
<name>A0A7S4F636_CHRCT</name>
<feature type="transmembrane region" description="Helical" evidence="1">
    <location>
        <begin position="126"/>
        <end position="144"/>
    </location>
</feature>
<gene>
    <name evidence="4" type="ORF">PCAR00345_LOCUS27590</name>
</gene>
<accession>A0A7S4F636</accession>
<protein>
    <recommendedName>
        <fullName evidence="3">CWH43-like N-terminal domain-containing protein</fullName>
    </recommendedName>
</protein>
<evidence type="ECO:0000259" key="3">
    <source>
        <dbReference type="Pfam" id="PF10277"/>
    </source>
</evidence>
<evidence type="ECO:0000256" key="1">
    <source>
        <dbReference type="SAM" id="Phobius"/>
    </source>
</evidence>
<feature type="transmembrane region" description="Helical" evidence="1">
    <location>
        <begin position="50"/>
        <end position="74"/>
    </location>
</feature>
<proteinExistence type="predicted"/>
<dbReference type="AlphaFoldDB" id="A0A7S4F636"/>